<dbReference type="Pfam" id="PF02567">
    <property type="entry name" value="PhzC-PhzF"/>
    <property type="match status" value="1"/>
</dbReference>
<gene>
    <name evidence="2" type="ORF">CBER1_11024</name>
</gene>
<feature type="active site" evidence="1">
    <location>
        <position position="49"/>
    </location>
</feature>
<reference evidence="3" key="1">
    <citation type="journal article" date="2017" name="bioRxiv">
        <title>Conservation of a gene cluster reveals novel cercosporin biosynthetic mechanisms and extends production to the genus Colletotrichum.</title>
        <authorList>
            <person name="de Jonge R."/>
            <person name="Ebert M.K."/>
            <person name="Huitt-Roehl C.R."/>
            <person name="Pal P."/>
            <person name="Suttle J.C."/>
            <person name="Spanner R.E."/>
            <person name="Neubauer J.D."/>
            <person name="Jurick W.M.II."/>
            <person name="Stott K.A."/>
            <person name="Secor G.A."/>
            <person name="Thomma B.P.H.J."/>
            <person name="Van de Peer Y."/>
            <person name="Townsend C.A."/>
            <person name="Bolton M.D."/>
        </authorList>
    </citation>
    <scope>NUCLEOTIDE SEQUENCE [LARGE SCALE GENOMIC DNA]</scope>
    <source>
        <strain evidence="3">CBS538.71</strain>
    </source>
</reference>
<dbReference type="PIRSF" id="PIRSF016184">
    <property type="entry name" value="PhzC_PhzF"/>
    <property type="match status" value="1"/>
</dbReference>
<sequence length="315" mass="33888">MPRLEFVTLDVFTKERYAGNPLAVVKVPQGVEVSTEVMQKIAREFNLSETIIVHDAKTGADGLPEWRVRIFLTYAEIPFAGHPTIGAAVYALGNLSAESSSDSRRGRLLANAGPMELTYNPSTGVATAGIAHNFHEHVQYPFTVEDVQALQPALKTAVKLSQQNIAVVSTVKGMNFIAVELPDLKALAAISTSSKPTPKLDDGWNVGFSGSYYYVYTSSPTKSSDGIEKITVQSRMIEGLFEDPATGSAGCGFACYVALKRGSSKITHFSITQGVEMGRKSDIEVTVTLTDDLKAVAHVELGGSAVKVMEGFVEY</sequence>
<dbReference type="GO" id="GO:0005737">
    <property type="term" value="C:cytoplasm"/>
    <property type="evidence" value="ECO:0007669"/>
    <property type="project" value="TreeGrafter"/>
</dbReference>
<comment type="caution">
    <text evidence="2">The sequence shown here is derived from an EMBL/GenBank/DDBJ whole genome shotgun (WGS) entry which is preliminary data.</text>
</comment>
<evidence type="ECO:0000256" key="1">
    <source>
        <dbReference type="PIRSR" id="PIRSR016184-1"/>
    </source>
</evidence>
<dbReference type="STRING" id="357750.A0A2S6BYK9"/>
<dbReference type="GO" id="GO:0016853">
    <property type="term" value="F:isomerase activity"/>
    <property type="evidence" value="ECO:0007669"/>
    <property type="project" value="TreeGrafter"/>
</dbReference>
<dbReference type="EMBL" id="PNEN01001686">
    <property type="protein sequence ID" value="PPJ52557.1"/>
    <property type="molecule type" value="Genomic_DNA"/>
</dbReference>
<evidence type="ECO:0008006" key="4">
    <source>
        <dbReference type="Google" id="ProtNLM"/>
    </source>
</evidence>
<protein>
    <recommendedName>
        <fullName evidence="4">Phenazine biosynthesis protein</fullName>
    </recommendedName>
</protein>
<proteinExistence type="predicted"/>
<name>A0A2S6BYK9_9PEZI</name>
<dbReference type="Gene3D" id="3.10.310.10">
    <property type="entry name" value="Diaminopimelate Epimerase, Chain A, domain 1"/>
    <property type="match status" value="2"/>
</dbReference>
<dbReference type="SUPFAM" id="SSF54506">
    <property type="entry name" value="Diaminopimelate epimerase-like"/>
    <property type="match status" value="1"/>
</dbReference>
<evidence type="ECO:0000313" key="3">
    <source>
        <dbReference type="Proteomes" id="UP000237631"/>
    </source>
</evidence>
<dbReference type="InterPro" id="IPR003719">
    <property type="entry name" value="Phenazine_PhzF-like"/>
</dbReference>
<keyword evidence="3" id="KW-1185">Reference proteome</keyword>
<dbReference type="Proteomes" id="UP000237631">
    <property type="component" value="Unassembled WGS sequence"/>
</dbReference>
<organism evidence="2 3">
    <name type="scientific">Cercospora berteroae</name>
    <dbReference type="NCBI Taxonomy" id="357750"/>
    <lineage>
        <taxon>Eukaryota</taxon>
        <taxon>Fungi</taxon>
        <taxon>Dikarya</taxon>
        <taxon>Ascomycota</taxon>
        <taxon>Pezizomycotina</taxon>
        <taxon>Dothideomycetes</taxon>
        <taxon>Dothideomycetidae</taxon>
        <taxon>Mycosphaerellales</taxon>
        <taxon>Mycosphaerellaceae</taxon>
        <taxon>Cercospora</taxon>
    </lineage>
</organism>
<dbReference type="PANTHER" id="PTHR13774">
    <property type="entry name" value="PHENAZINE BIOSYNTHESIS PROTEIN"/>
    <property type="match status" value="1"/>
</dbReference>
<dbReference type="NCBIfam" id="TIGR00654">
    <property type="entry name" value="PhzF_family"/>
    <property type="match status" value="1"/>
</dbReference>
<evidence type="ECO:0000313" key="2">
    <source>
        <dbReference type="EMBL" id="PPJ52557.1"/>
    </source>
</evidence>
<dbReference type="AlphaFoldDB" id="A0A2S6BYK9"/>
<dbReference type="OrthoDB" id="412383at2759"/>
<accession>A0A2S6BYK9</accession>
<dbReference type="PANTHER" id="PTHR13774:SF32">
    <property type="entry name" value="ANTISENSE-ENHANCING SEQUENCE 1"/>
    <property type="match status" value="1"/>
</dbReference>